<comment type="caution">
    <text evidence="3">The sequence shown here is derived from an EMBL/GenBank/DDBJ whole genome shotgun (WGS) entry which is preliminary data.</text>
</comment>
<evidence type="ECO:0000313" key="5">
    <source>
        <dbReference type="Proteomes" id="UP001140949"/>
    </source>
</evidence>
<keyword evidence="5" id="KW-1185">Reference proteome</keyword>
<dbReference type="Gene3D" id="3.40.50.720">
    <property type="entry name" value="NAD(P)-binding Rossmann-like Domain"/>
    <property type="match status" value="1"/>
</dbReference>
<evidence type="ECO:0000256" key="1">
    <source>
        <dbReference type="ARBA" id="ARBA00023002"/>
    </source>
</evidence>
<proteinExistence type="predicted"/>
<dbReference type="InterPro" id="IPR050425">
    <property type="entry name" value="NAD(P)_dehydrat-like"/>
</dbReference>
<accession>A0AAX6DH29</accession>
<dbReference type="GO" id="GO:0016616">
    <property type="term" value="F:oxidoreductase activity, acting on the CH-OH group of donors, NAD or NADP as acceptor"/>
    <property type="evidence" value="ECO:0007669"/>
    <property type="project" value="TreeGrafter"/>
</dbReference>
<evidence type="ECO:0000313" key="4">
    <source>
        <dbReference type="EMBL" id="KAJ6811500.1"/>
    </source>
</evidence>
<feature type="domain" description="NAD-dependent epimerase/dehydratase" evidence="2">
    <location>
        <begin position="10"/>
        <end position="111"/>
    </location>
</feature>
<dbReference type="Pfam" id="PF01370">
    <property type="entry name" value="Epimerase"/>
    <property type="match status" value="1"/>
</dbReference>
<reference evidence="3" key="2">
    <citation type="submission" date="2023-04" db="EMBL/GenBank/DDBJ databases">
        <authorList>
            <person name="Bruccoleri R.E."/>
            <person name="Oakeley E.J."/>
            <person name="Faust A.-M."/>
            <person name="Dessus-Babus S."/>
            <person name="Altorfer M."/>
            <person name="Burckhardt D."/>
            <person name="Oertli M."/>
            <person name="Naumann U."/>
            <person name="Petersen F."/>
            <person name="Wong J."/>
        </authorList>
    </citation>
    <scope>NUCLEOTIDE SEQUENCE</scope>
    <source>
        <strain evidence="3">GSM-AAB239-AS_SAM_17_03QT</strain>
        <tissue evidence="3">Leaf</tissue>
    </source>
</reference>
<protein>
    <submittedName>
        <fullName evidence="3">Tetraketide alpha-pyrone reductase 1 isoform X1</fullName>
    </submittedName>
</protein>
<organism evidence="3 5">
    <name type="scientific">Iris pallida</name>
    <name type="common">Sweet iris</name>
    <dbReference type="NCBI Taxonomy" id="29817"/>
    <lineage>
        <taxon>Eukaryota</taxon>
        <taxon>Viridiplantae</taxon>
        <taxon>Streptophyta</taxon>
        <taxon>Embryophyta</taxon>
        <taxon>Tracheophyta</taxon>
        <taxon>Spermatophyta</taxon>
        <taxon>Magnoliopsida</taxon>
        <taxon>Liliopsida</taxon>
        <taxon>Asparagales</taxon>
        <taxon>Iridaceae</taxon>
        <taxon>Iridoideae</taxon>
        <taxon>Irideae</taxon>
        <taxon>Iris</taxon>
    </lineage>
</organism>
<dbReference type="SUPFAM" id="SSF51735">
    <property type="entry name" value="NAD(P)-binding Rossmann-fold domains"/>
    <property type="match status" value="1"/>
</dbReference>
<dbReference type="InterPro" id="IPR036291">
    <property type="entry name" value="NAD(P)-bd_dom_sf"/>
</dbReference>
<evidence type="ECO:0000313" key="3">
    <source>
        <dbReference type="EMBL" id="KAJ6791102.1"/>
    </source>
</evidence>
<dbReference type="EMBL" id="JANAVB010044620">
    <property type="protein sequence ID" value="KAJ6791102.1"/>
    <property type="molecule type" value="Genomic_DNA"/>
</dbReference>
<gene>
    <name evidence="4" type="ORF">M6B38_152975</name>
    <name evidence="3" type="ORF">M6B38_245530</name>
</gene>
<sequence>MQFCDCNLISQTEILDPAVIGTLNVLRSCKKNPELRRVVLTSSSSTIRAREYIDPTLLLDQSSWSSMELCERLKLWYVMAKVSAKKAAWEFAKENNIKLVTVLPSFIIGVFHVTWI</sequence>
<dbReference type="AlphaFoldDB" id="A0AAX6DH29"/>
<reference evidence="3" key="1">
    <citation type="journal article" date="2023" name="GigaByte">
        <title>Genome assembly of the bearded iris, Iris pallida Lam.</title>
        <authorList>
            <person name="Bruccoleri R.E."/>
            <person name="Oakeley E.J."/>
            <person name="Faust A.M.E."/>
            <person name="Altorfer M."/>
            <person name="Dessus-Babus S."/>
            <person name="Burckhardt D."/>
            <person name="Oertli M."/>
            <person name="Naumann U."/>
            <person name="Petersen F."/>
            <person name="Wong J."/>
        </authorList>
    </citation>
    <scope>NUCLEOTIDE SEQUENCE</scope>
    <source>
        <strain evidence="3">GSM-AAB239-AS_SAM_17_03QT</strain>
    </source>
</reference>
<keyword evidence="1" id="KW-0560">Oxidoreductase</keyword>
<dbReference type="PANTHER" id="PTHR10366:SF821">
    <property type="entry name" value="TETRAKETIDE ALPHA-PYRONE REDUCTASE 1"/>
    <property type="match status" value="1"/>
</dbReference>
<dbReference type="InterPro" id="IPR001509">
    <property type="entry name" value="Epimerase_deHydtase"/>
</dbReference>
<dbReference type="EMBL" id="JANAVB010031617">
    <property type="protein sequence ID" value="KAJ6811500.1"/>
    <property type="molecule type" value="Genomic_DNA"/>
</dbReference>
<evidence type="ECO:0000259" key="2">
    <source>
        <dbReference type="Pfam" id="PF01370"/>
    </source>
</evidence>
<dbReference type="Proteomes" id="UP001140949">
    <property type="component" value="Unassembled WGS sequence"/>
</dbReference>
<dbReference type="PANTHER" id="PTHR10366">
    <property type="entry name" value="NAD DEPENDENT EPIMERASE/DEHYDRATASE"/>
    <property type="match status" value="1"/>
</dbReference>
<name>A0AAX6DH29_IRIPA</name>